<gene>
    <name evidence="1" type="ORF">ENV67_07310</name>
</gene>
<organism evidence="1">
    <name type="scientific">candidate division WOR-3 bacterium</name>
    <dbReference type="NCBI Taxonomy" id="2052148"/>
    <lineage>
        <taxon>Bacteria</taxon>
        <taxon>Bacteria division WOR-3</taxon>
    </lineage>
</organism>
<comment type="caution">
    <text evidence="1">The sequence shown here is derived from an EMBL/GenBank/DDBJ whole genome shotgun (WGS) entry which is preliminary data.</text>
</comment>
<protein>
    <submittedName>
        <fullName evidence="1">Uncharacterized protein</fullName>
    </submittedName>
</protein>
<sequence length="323" mass="38035">MIIFFISLNYNGYLRNDAVLKFPLNNYPYYRNLMELKLVISEKDENTLLYLDLRNNMLGFFSVMNSSTEYFFSESIKRAFIRLFKREYTLTIGKQYINLGLPVLFNPFEIDKSIVFTDFYYTKEGIFGFSSEVMVNPESGFKFFLKPEYFIKNSDAGFDLYTNISSFDIGLVVIRDKTNISGGIYLKGDLIIGINTSNRIYYNKLDKSYNFESLSGFDYSFFEGKLFFGTSFYYNKNENYFGLKSNKYLYNFITYNQNEFLNYSFNTITNFDDLSTLFISSITYNIFEKTTASVLSIIPSGYGEFSYDKFGEFLIILRIERRF</sequence>
<accession>A0A7C4YIZ4</accession>
<dbReference type="EMBL" id="DTHG01000090">
    <property type="protein sequence ID" value="HGW92329.1"/>
    <property type="molecule type" value="Genomic_DNA"/>
</dbReference>
<evidence type="ECO:0000313" key="1">
    <source>
        <dbReference type="EMBL" id="HGW92329.1"/>
    </source>
</evidence>
<proteinExistence type="predicted"/>
<reference evidence="1" key="1">
    <citation type="journal article" date="2020" name="mSystems">
        <title>Genome- and Community-Level Interaction Insights into Carbon Utilization and Element Cycling Functions of Hydrothermarchaeota in Hydrothermal Sediment.</title>
        <authorList>
            <person name="Zhou Z."/>
            <person name="Liu Y."/>
            <person name="Xu W."/>
            <person name="Pan J."/>
            <person name="Luo Z.H."/>
            <person name="Li M."/>
        </authorList>
    </citation>
    <scope>NUCLEOTIDE SEQUENCE [LARGE SCALE GENOMIC DNA]</scope>
    <source>
        <strain evidence="1">SpSt-780</strain>
    </source>
</reference>
<dbReference type="AlphaFoldDB" id="A0A7C4YIZ4"/>
<name>A0A7C4YIZ4_UNCW3</name>